<gene>
    <name evidence="1" type="ORF">CNEO_40903</name>
</gene>
<reference evidence="1" key="1">
    <citation type="submission" date="2021-10" db="EMBL/GenBank/DDBJ databases">
        <authorList>
            <person name="Mesa V."/>
        </authorList>
    </citation>
    <scope>NUCLEOTIDE SEQUENCE</scope>
    <source>
        <strain evidence="1">CC3_PB</strain>
    </source>
</reference>
<comment type="caution">
    <text evidence="1">The sequence shown here is derived from an EMBL/GenBank/DDBJ whole genome shotgun (WGS) entry which is preliminary data.</text>
</comment>
<dbReference type="InterPro" id="IPR006944">
    <property type="entry name" value="Phage/GTA_portal"/>
</dbReference>
<dbReference type="EMBL" id="CAKJVE010000004">
    <property type="protein sequence ID" value="CAG9703995.1"/>
    <property type="molecule type" value="Genomic_DNA"/>
</dbReference>
<dbReference type="NCBIfam" id="TIGR01537">
    <property type="entry name" value="portal_HK97"/>
    <property type="match status" value="1"/>
</dbReference>
<dbReference type="RefSeq" id="WP_210886447.1">
    <property type="nucleotide sequence ID" value="NZ_CAKJVE010000004.1"/>
</dbReference>
<dbReference type="Proteomes" id="UP000789738">
    <property type="component" value="Unassembled WGS sequence"/>
</dbReference>
<protein>
    <submittedName>
        <fullName evidence="1">Phage portal protein</fullName>
    </submittedName>
</protein>
<dbReference type="InterPro" id="IPR006427">
    <property type="entry name" value="Portal_HK97"/>
</dbReference>
<evidence type="ECO:0000313" key="1">
    <source>
        <dbReference type="EMBL" id="CAG9703995.1"/>
    </source>
</evidence>
<accession>A0AA86JLU6</accession>
<organism evidence="1 2">
    <name type="scientific">Clostridium neonatale</name>
    <dbReference type="NCBI Taxonomy" id="137838"/>
    <lineage>
        <taxon>Bacteria</taxon>
        <taxon>Bacillati</taxon>
        <taxon>Bacillota</taxon>
        <taxon>Clostridia</taxon>
        <taxon>Eubacteriales</taxon>
        <taxon>Clostridiaceae</taxon>
        <taxon>Clostridium</taxon>
    </lineage>
</organism>
<proteinExistence type="predicted"/>
<evidence type="ECO:0000313" key="2">
    <source>
        <dbReference type="Proteomes" id="UP000789738"/>
    </source>
</evidence>
<dbReference type="Pfam" id="PF04860">
    <property type="entry name" value="Phage_portal"/>
    <property type="match status" value="1"/>
</dbReference>
<name>A0AA86JLU6_9CLOT</name>
<dbReference type="AlphaFoldDB" id="A0AA86JLU6"/>
<sequence length="385" mass="44693">MGIVKFLRDLFGSKDTIYLNEHLDSICTNLAIDSFALQVGVNIIASCIAKCEFKTFVRKKEVNQDEYYLWNVEPNQNQNSTEFLQELLSKLIIENEVLVIEVNGQLIIADSFYREEFAVNEDYFEQVTRKNFSFNKRFYMRDVLYFRCNNEDIKKYFDNLMFGYNELINLAQGKYKRAGGRKGIVKRDTTATGNEEEKRRITNLFENQFKNYFDAENAVVDLPRGVEYTEITGEGSKKSSNELGDITKLLDDAFIRAAQALKIPPSLLKGDIADIEKITDNFLTFCIDPLVDLIQTEINRKRYRKDNFLNGSYLYIDTTTIRHLDIFSIAEKIDKLISTGMYSIDELRKKLKDTTLNTDWSENHWITKNYQGIDQIDSEGGENSE</sequence>